<keyword evidence="3" id="KW-1185">Reference proteome</keyword>
<name>A0A1X6X903_9MICO</name>
<sequence>MPEPGAAAAPAAAGTEPWTLRVALLAELDAPTFYRIAALREAVFCIEQGATDADLDGRELEDGTRLVWFEDAAGEVVAQARVLVDDGAMRIGRLVVRADHRRDGLGRRTMLAALDVCAELAPELDVHIDAQAHLEDWYASMGYRTVGGEFLEAGIPHVPMVRPAGV</sequence>
<dbReference type="InterPro" id="IPR000182">
    <property type="entry name" value="GNAT_dom"/>
</dbReference>
<gene>
    <name evidence="2" type="ORF">FM110_12050</name>
</gene>
<reference evidence="2 3" key="1">
    <citation type="submission" date="2017-02" db="EMBL/GenBank/DDBJ databases">
        <authorList>
            <person name="Peterson S.W."/>
        </authorList>
    </citation>
    <scope>NUCLEOTIDE SEQUENCE [LARGE SCALE GENOMIC DNA]</scope>
    <source>
        <strain evidence="2 3">CIP104813</strain>
    </source>
</reference>
<feature type="domain" description="N-acetyltransferase" evidence="1">
    <location>
        <begin position="23"/>
        <end position="165"/>
    </location>
</feature>
<dbReference type="Pfam" id="PF13673">
    <property type="entry name" value="Acetyltransf_10"/>
    <property type="match status" value="1"/>
</dbReference>
<accession>A0A1X6X903</accession>
<protein>
    <submittedName>
        <fullName evidence="2">ElaA protein</fullName>
    </submittedName>
</protein>
<evidence type="ECO:0000313" key="3">
    <source>
        <dbReference type="Proteomes" id="UP000195981"/>
    </source>
</evidence>
<dbReference type="Gene3D" id="3.40.630.30">
    <property type="match status" value="1"/>
</dbReference>
<dbReference type="GO" id="GO:0016747">
    <property type="term" value="F:acyltransferase activity, transferring groups other than amino-acyl groups"/>
    <property type="evidence" value="ECO:0007669"/>
    <property type="project" value="InterPro"/>
</dbReference>
<dbReference type="PROSITE" id="PS51186">
    <property type="entry name" value="GNAT"/>
    <property type="match status" value="1"/>
</dbReference>
<dbReference type="InterPro" id="IPR016181">
    <property type="entry name" value="Acyl_CoA_acyltransferase"/>
</dbReference>
<dbReference type="RefSeq" id="WP_234992444.1">
    <property type="nucleotide sequence ID" value="NZ_FWFG01000107.1"/>
</dbReference>
<dbReference type="AlphaFoldDB" id="A0A1X6X903"/>
<evidence type="ECO:0000313" key="2">
    <source>
        <dbReference type="EMBL" id="SLM95027.1"/>
    </source>
</evidence>
<organism evidence="2 3">
    <name type="scientific">Brachybacterium nesterenkovii</name>
    <dbReference type="NCBI Taxonomy" id="47847"/>
    <lineage>
        <taxon>Bacteria</taxon>
        <taxon>Bacillati</taxon>
        <taxon>Actinomycetota</taxon>
        <taxon>Actinomycetes</taxon>
        <taxon>Micrococcales</taxon>
        <taxon>Dermabacteraceae</taxon>
        <taxon>Brachybacterium</taxon>
    </lineage>
</organism>
<dbReference type="SUPFAM" id="SSF55729">
    <property type="entry name" value="Acyl-CoA N-acyltransferases (Nat)"/>
    <property type="match status" value="1"/>
</dbReference>
<proteinExistence type="predicted"/>
<evidence type="ECO:0000259" key="1">
    <source>
        <dbReference type="PROSITE" id="PS51186"/>
    </source>
</evidence>
<dbReference type="EMBL" id="FWFG01000107">
    <property type="protein sequence ID" value="SLM95027.1"/>
    <property type="molecule type" value="Genomic_DNA"/>
</dbReference>
<dbReference type="Proteomes" id="UP000195981">
    <property type="component" value="Unassembled WGS sequence"/>
</dbReference>